<comment type="caution">
    <text evidence="1">The sequence shown here is derived from an EMBL/GenBank/DDBJ whole genome shotgun (WGS) entry which is preliminary data.</text>
</comment>
<sequence length="103" mass="11296">MAMLSSTAACAAITSHTRAPGSVPNIATCGVDQSLGAPSVERPTSRFAEKLHGFTEKLHALGHHRSDSDTSTRCRTGTALYCTYRLFLSRWRHASIYPNQWCN</sequence>
<proteinExistence type="predicted"/>
<keyword evidence="2" id="KW-1185">Reference proteome</keyword>
<dbReference type="EMBL" id="JARBHB010000011">
    <property type="protein sequence ID" value="KAJ8872303.1"/>
    <property type="molecule type" value="Genomic_DNA"/>
</dbReference>
<gene>
    <name evidence="1" type="ORF">PR048_025907</name>
</gene>
<protein>
    <recommendedName>
        <fullName evidence="3">Secreted protein</fullName>
    </recommendedName>
</protein>
<evidence type="ECO:0008006" key="3">
    <source>
        <dbReference type="Google" id="ProtNLM"/>
    </source>
</evidence>
<evidence type="ECO:0000313" key="1">
    <source>
        <dbReference type="EMBL" id="KAJ8872303.1"/>
    </source>
</evidence>
<reference evidence="1 2" key="1">
    <citation type="submission" date="2023-02" db="EMBL/GenBank/DDBJ databases">
        <title>LHISI_Scaffold_Assembly.</title>
        <authorList>
            <person name="Stuart O.P."/>
            <person name="Cleave R."/>
            <person name="Magrath M.J.L."/>
            <person name="Mikheyev A.S."/>
        </authorList>
    </citation>
    <scope>NUCLEOTIDE SEQUENCE [LARGE SCALE GENOMIC DNA]</scope>
    <source>
        <strain evidence="1">Daus_M_001</strain>
        <tissue evidence="1">Leg muscle</tissue>
    </source>
</reference>
<evidence type="ECO:0000313" key="2">
    <source>
        <dbReference type="Proteomes" id="UP001159363"/>
    </source>
</evidence>
<organism evidence="1 2">
    <name type="scientific">Dryococelus australis</name>
    <dbReference type="NCBI Taxonomy" id="614101"/>
    <lineage>
        <taxon>Eukaryota</taxon>
        <taxon>Metazoa</taxon>
        <taxon>Ecdysozoa</taxon>
        <taxon>Arthropoda</taxon>
        <taxon>Hexapoda</taxon>
        <taxon>Insecta</taxon>
        <taxon>Pterygota</taxon>
        <taxon>Neoptera</taxon>
        <taxon>Polyneoptera</taxon>
        <taxon>Phasmatodea</taxon>
        <taxon>Verophasmatodea</taxon>
        <taxon>Anareolatae</taxon>
        <taxon>Phasmatidae</taxon>
        <taxon>Eurycanthinae</taxon>
        <taxon>Dryococelus</taxon>
    </lineage>
</organism>
<dbReference type="Proteomes" id="UP001159363">
    <property type="component" value="Chromosome 10"/>
</dbReference>
<name>A0ABQ9GJX3_9NEOP</name>
<accession>A0ABQ9GJX3</accession>